<organism evidence="8 9">
    <name type="scientific">Dentipellis fragilis</name>
    <dbReference type="NCBI Taxonomy" id="205917"/>
    <lineage>
        <taxon>Eukaryota</taxon>
        <taxon>Fungi</taxon>
        <taxon>Dikarya</taxon>
        <taxon>Basidiomycota</taxon>
        <taxon>Agaricomycotina</taxon>
        <taxon>Agaricomycetes</taxon>
        <taxon>Russulales</taxon>
        <taxon>Hericiaceae</taxon>
        <taxon>Dentipellis</taxon>
    </lineage>
</organism>
<dbReference type="GO" id="GO:0006405">
    <property type="term" value="P:RNA export from nucleus"/>
    <property type="evidence" value="ECO:0007669"/>
    <property type="project" value="TreeGrafter"/>
</dbReference>
<evidence type="ECO:0000259" key="6">
    <source>
        <dbReference type="Pfam" id="PF03177"/>
    </source>
</evidence>
<dbReference type="InterPro" id="IPR042537">
    <property type="entry name" value="Nucleoporin_Nup155_C_2"/>
</dbReference>
<feature type="domain" description="Nucleoporin Nup133/Nup155-like N-terminal" evidence="7">
    <location>
        <begin position="99"/>
        <end position="453"/>
    </location>
</feature>
<accession>A0A4Y9Z173</accession>
<dbReference type="GO" id="GO:0006606">
    <property type="term" value="P:protein import into nucleus"/>
    <property type="evidence" value="ECO:0007669"/>
    <property type="project" value="TreeGrafter"/>
</dbReference>
<evidence type="ECO:0008006" key="10">
    <source>
        <dbReference type="Google" id="ProtNLM"/>
    </source>
</evidence>
<protein>
    <recommendedName>
        <fullName evidence="10">Nucleoporin Nup133/Nup155-like N-terminal domain-containing protein</fullName>
    </recommendedName>
</protein>
<dbReference type="Gene3D" id="1.20.58.1780">
    <property type="match status" value="1"/>
</dbReference>
<keyword evidence="3" id="KW-0813">Transport</keyword>
<evidence type="ECO:0000256" key="3">
    <source>
        <dbReference type="ARBA" id="ARBA00022448"/>
    </source>
</evidence>
<dbReference type="Gene3D" id="1.25.40.450">
    <property type="entry name" value="Nucleoporin, helical domain, N-terminal subdomain"/>
    <property type="match status" value="1"/>
</dbReference>
<dbReference type="GO" id="GO:0000972">
    <property type="term" value="P:transcription-dependent tethering of RNA polymerase II gene DNA at nuclear periphery"/>
    <property type="evidence" value="ECO:0007669"/>
    <property type="project" value="TreeGrafter"/>
</dbReference>
<dbReference type="GO" id="GO:0044611">
    <property type="term" value="C:nuclear pore inner ring"/>
    <property type="evidence" value="ECO:0007669"/>
    <property type="project" value="TreeGrafter"/>
</dbReference>
<comment type="caution">
    <text evidence="8">The sequence shown here is derived from an EMBL/GenBank/DDBJ whole genome shotgun (WGS) entry which is preliminary data.</text>
</comment>
<dbReference type="Gene3D" id="1.25.40.440">
    <property type="entry name" value="Nucleoporin, helical domain, central subdomain"/>
    <property type="match status" value="1"/>
</dbReference>
<keyword evidence="9" id="KW-1185">Reference proteome</keyword>
<feature type="domain" description="Nucleoporin Nup133/Nup155-like C-terminal" evidence="6">
    <location>
        <begin position="704"/>
        <end position="1387"/>
    </location>
</feature>
<gene>
    <name evidence="8" type="ORF">EVG20_g3586</name>
</gene>
<dbReference type="PANTHER" id="PTHR10350">
    <property type="entry name" value="NUCLEAR PORE COMPLEX PROTEIN NUP155"/>
    <property type="match status" value="1"/>
</dbReference>
<dbReference type="InterPro" id="IPR007187">
    <property type="entry name" value="Nucleoporin_Nup133/Nup155_C"/>
</dbReference>
<evidence type="ECO:0000256" key="5">
    <source>
        <dbReference type="SAM" id="MobiDB-lite"/>
    </source>
</evidence>
<dbReference type="Gene3D" id="1.20.120.1880">
    <property type="entry name" value="Nucleoporin, helical C-terminal domain"/>
    <property type="match status" value="1"/>
</dbReference>
<evidence type="ECO:0000256" key="4">
    <source>
        <dbReference type="ARBA" id="ARBA00023242"/>
    </source>
</evidence>
<dbReference type="SUPFAM" id="SSF69322">
    <property type="entry name" value="Tricorn protease domain 2"/>
    <property type="match status" value="1"/>
</dbReference>
<dbReference type="Pfam" id="PF03177">
    <property type="entry name" value="Nucleoporin_C"/>
    <property type="match status" value="1"/>
</dbReference>
<evidence type="ECO:0000313" key="8">
    <source>
        <dbReference type="EMBL" id="TFY68374.1"/>
    </source>
</evidence>
<name>A0A4Y9Z173_9AGAM</name>
<evidence type="ECO:0000256" key="1">
    <source>
        <dbReference type="ARBA" id="ARBA00004123"/>
    </source>
</evidence>
<dbReference type="OrthoDB" id="338970at2759"/>
<dbReference type="InterPro" id="IPR042538">
    <property type="entry name" value="Nucleoporin_Nup155_C_3"/>
</dbReference>
<dbReference type="GO" id="GO:0017056">
    <property type="term" value="F:structural constituent of nuclear pore"/>
    <property type="evidence" value="ECO:0007669"/>
    <property type="project" value="InterPro"/>
</dbReference>
<keyword evidence="4" id="KW-0539">Nucleus</keyword>
<comment type="subcellular location">
    <subcellularLocation>
        <location evidence="1">Nucleus</location>
    </subcellularLocation>
</comment>
<dbReference type="InterPro" id="IPR004870">
    <property type="entry name" value="Nucleoporin_Nup155"/>
</dbReference>
<dbReference type="Pfam" id="PF08801">
    <property type="entry name" value="Nucleoporin_N"/>
    <property type="match status" value="1"/>
</dbReference>
<reference evidence="8 9" key="1">
    <citation type="submission" date="2019-02" db="EMBL/GenBank/DDBJ databases">
        <title>Genome sequencing of the rare red list fungi Dentipellis fragilis.</title>
        <authorList>
            <person name="Buettner E."/>
            <person name="Kellner H."/>
        </authorList>
    </citation>
    <scope>NUCLEOTIDE SEQUENCE [LARGE SCALE GENOMIC DNA]</scope>
    <source>
        <strain evidence="8 9">DSM 105465</strain>
    </source>
</reference>
<evidence type="ECO:0000256" key="2">
    <source>
        <dbReference type="ARBA" id="ARBA00007373"/>
    </source>
</evidence>
<feature type="region of interest" description="Disordered" evidence="5">
    <location>
        <begin position="431"/>
        <end position="461"/>
    </location>
</feature>
<dbReference type="FunFam" id="1.25.40.440:FF:000001">
    <property type="entry name" value="Nuclear pore complex subunit"/>
    <property type="match status" value="1"/>
</dbReference>
<dbReference type="Proteomes" id="UP000298327">
    <property type="component" value="Unassembled WGS sequence"/>
</dbReference>
<evidence type="ECO:0000259" key="7">
    <source>
        <dbReference type="Pfam" id="PF08801"/>
    </source>
</evidence>
<feature type="compositionally biased region" description="Polar residues" evidence="5">
    <location>
        <begin position="1"/>
        <end position="22"/>
    </location>
</feature>
<dbReference type="STRING" id="205917.A0A4Y9Z173"/>
<dbReference type="EMBL" id="SEOQ01000164">
    <property type="protein sequence ID" value="TFY68374.1"/>
    <property type="molecule type" value="Genomic_DNA"/>
</dbReference>
<dbReference type="InterPro" id="IPR042533">
    <property type="entry name" value="Nucleoporin_Nup155_C_1"/>
</dbReference>
<feature type="region of interest" description="Disordered" evidence="5">
    <location>
        <begin position="1"/>
        <end position="40"/>
    </location>
</feature>
<proteinExistence type="inferred from homology"/>
<evidence type="ECO:0000313" key="9">
    <source>
        <dbReference type="Proteomes" id="UP000298327"/>
    </source>
</evidence>
<dbReference type="PANTHER" id="PTHR10350:SF6">
    <property type="entry name" value="NUCLEAR PORE COMPLEX PROTEIN NUP155"/>
    <property type="match status" value="1"/>
</dbReference>
<dbReference type="InterPro" id="IPR014908">
    <property type="entry name" value="Nucleoporin_Nup133/Nup155_N"/>
</dbReference>
<sequence length="1404" mass="156299">MAFAQSTGPSALSNSLQASTAHGAQLSRHPPLPPKSTPTLDLPALQNGSRILQDYFTKDAQSIPDLGDMLNIPGMPSSASYSVFPDDFRVPFQKRRLIGIPDALFQFYNTTEVASHMGIIPEIEKVWIAIDHKLFLWDYVEGQELSTFFDQPDVITKVTAVKPKPGVFVDEINHLLVICTPVSVLLLGVSATDIPGPNNRTRKDIKMYATDMTVSCDVEMVDVAGTDDGRIFLAGSQDGNLYELHYQEKEGWFGKKVQLINHSVGGVQSFLPRFTPHKTEGTILTSLLSASIHVLIPSRLDRIVSVVCDPARNIIYTLTANSVISLYSPGSDKSVNLYQTIQNLYKLAQEKAPGSPAITPKGFQVIGLHVIEPNESRSGVQLMAVTTNGLRLFFAPSAQSYNYYSGTAMEPPRGHRAIQLIHVRLPPLNLLHPDEQSNPYRPPNSGYGSHQPQPSPASRPYILSGLENSVYAAGLTLAAQPGDIDGTDFLLCLAPDLTRISAYAQATSRQPQYQQPQYQGIPYGAPSGPQRPPLTERAALLTIPGRTWGMAPIPRPKTLKDITTAPPNTPMPAITNELVYQFLEPPRQFMVLTNAGISILVRRRALDWLKDAVDEVQAEGSPQSLLEFRDSFGRDEACAMLLALASGNTFFDFNEQSALGTISKLSPDVRNIAKQAFYDFGDRPIWNERVTYGSNEITGTAMFSGRREGFALYFSRLIRPVWKRKLITLGPAGHHVSNLSEDILLMVQKNLFALKDFVDQNPHLFHSTTTGDHAGARAAPANDQEAWKVEQNSVAELQSLLARTIEGASFFLLLNDHRIGDLIAQTDAETQKIINSLTFEELITGRNGVVASRALVNVIIDLQIGQQIAVDTISDVLQSRCGSFCSTDDVMLYKAKENTRKALESRNPIERQNHLSESLRLFMKGARSLDFEKLQQVVADYQQLKYAQGAIELPLFCAEVLDLDHQGLQYWHSHPILPPPDAPSGQPPQVSLNAASGSVIAVPAAEVGKEFWQQRARCYDLALTSLEAFEFVVSAKGDPEAERVRSHAYELAFASTDEMFHCRLYEWLISRGLADELLEMRPPYLEAYLQRDPPTVDKYQLLWQFYVKDNRPLKAAEVLAALAESVEFPLPLARRLEYLTLAVGNAKAHPISAGGQHESAIAFLTDLEEKLEVAQVQLETYNILLPRLQSQGGRDPDLAEKVEILEKGLYNVTELYQVYAEPYDLLPVKLLILHVSQHRDDKLVTEIWSRLIDEIVEKYPNPVDAADRIQSQVVPLGQRFFPSDAAFPFRHIALLLVRFQLANVDVVPTGWVPRVLVQCGIPYAEIWDIPPFNTQAAVQTLSAAICILLQDWLEAAKRSSTEFFPVDRIDSAVEVYLKELQTTEAMKATREGYERVRRELRRNW</sequence>
<comment type="similarity">
    <text evidence="2">Belongs to the non-repetitive/WGA-negative nucleoporin family.</text>
</comment>
<dbReference type="GO" id="GO:0036228">
    <property type="term" value="P:protein localization to nuclear inner membrane"/>
    <property type="evidence" value="ECO:0007669"/>
    <property type="project" value="TreeGrafter"/>
</dbReference>